<dbReference type="Proteomes" id="UP001163064">
    <property type="component" value="Unassembled WGS sequence"/>
</dbReference>
<gene>
    <name evidence="12" type="ORF">OFY01_00150</name>
</gene>
<feature type="transmembrane region" description="Helical" evidence="11">
    <location>
        <begin position="46"/>
        <end position="66"/>
    </location>
</feature>
<accession>A0ABT3TMD7</accession>
<feature type="transmembrane region" description="Helical" evidence="11">
    <location>
        <begin position="130"/>
        <end position="154"/>
    </location>
</feature>
<evidence type="ECO:0000313" key="12">
    <source>
        <dbReference type="EMBL" id="MCX3058209.1"/>
    </source>
</evidence>
<evidence type="ECO:0000256" key="9">
    <source>
        <dbReference type="ARBA" id="ARBA00023136"/>
    </source>
</evidence>
<protein>
    <recommendedName>
        <fullName evidence="14">Integral membrane protein</fullName>
    </recommendedName>
</protein>
<keyword evidence="5" id="KW-0808">Transferase</keyword>
<feature type="compositionally biased region" description="Pro residues" evidence="10">
    <location>
        <begin position="1"/>
        <end position="16"/>
    </location>
</feature>
<feature type="transmembrane region" description="Helical" evidence="11">
    <location>
        <begin position="313"/>
        <end position="331"/>
    </location>
</feature>
<evidence type="ECO:0000256" key="10">
    <source>
        <dbReference type="SAM" id="MobiDB-lite"/>
    </source>
</evidence>
<feature type="transmembrane region" description="Helical" evidence="11">
    <location>
        <begin position="217"/>
        <end position="237"/>
    </location>
</feature>
<proteinExistence type="predicted"/>
<keyword evidence="7" id="KW-0256">Endoplasmic reticulum</keyword>
<dbReference type="InterPro" id="IPR007315">
    <property type="entry name" value="PIG-V/Gpi18"/>
</dbReference>
<evidence type="ECO:0000313" key="13">
    <source>
        <dbReference type="Proteomes" id="UP001163064"/>
    </source>
</evidence>
<feature type="region of interest" description="Disordered" evidence="10">
    <location>
        <begin position="1"/>
        <end position="25"/>
    </location>
</feature>
<feature type="transmembrane region" description="Helical" evidence="11">
    <location>
        <begin position="249"/>
        <end position="268"/>
    </location>
</feature>
<reference evidence="12" key="1">
    <citation type="submission" date="2022-10" db="EMBL/GenBank/DDBJ databases">
        <title>Streptomyces beihaiensis sp. nov., a chitin degrading actinobacterium, isolated from shrimp pond soil.</title>
        <authorList>
            <person name="Xie J."/>
            <person name="Shen N."/>
        </authorList>
    </citation>
    <scope>NUCLEOTIDE SEQUENCE</scope>
    <source>
        <strain evidence="12">GXMU-J5</strain>
    </source>
</reference>
<evidence type="ECO:0000256" key="8">
    <source>
        <dbReference type="ARBA" id="ARBA00022989"/>
    </source>
</evidence>
<dbReference type="EMBL" id="JAPHNL010000001">
    <property type="protein sequence ID" value="MCX3058209.1"/>
    <property type="molecule type" value="Genomic_DNA"/>
</dbReference>
<evidence type="ECO:0000256" key="3">
    <source>
        <dbReference type="ARBA" id="ARBA00022502"/>
    </source>
</evidence>
<keyword evidence="8 11" id="KW-1133">Transmembrane helix</keyword>
<feature type="transmembrane region" description="Helical" evidence="11">
    <location>
        <begin position="161"/>
        <end position="180"/>
    </location>
</feature>
<keyword evidence="6 11" id="KW-0812">Transmembrane</keyword>
<organism evidence="12 13">
    <name type="scientific">Streptomyces beihaiensis</name>
    <dbReference type="NCBI Taxonomy" id="2984495"/>
    <lineage>
        <taxon>Bacteria</taxon>
        <taxon>Bacillati</taxon>
        <taxon>Actinomycetota</taxon>
        <taxon>Actinomycetes</taxon>
        <taxon>Kitasatosporales</taxon>
        <taxon>Streptomycetaceae</taxon>
        <taxon>Streptomyces</taxon>
    </lineage>
</organism>
<evidence type="ECO:0000256" key="2">
    <source>
        <dbReference type="ARBA" id="ARBA00004687"/>
    </source>
</evidence>
<feature type="transmembrane region" description="Helical" evidence="11">
    <location>
        <begin position="388"/>
        <end position="409"/>
    </location>
</feature>
<dbReference type="RefSeq" id="WP_266595034.1">
    <property type="nucleotide sequence ID" value="NZ_JAPHNL010000001.1"/>
</dbReference>
<evidence type="ECO:0000256" key="6">
    <source>
        <dbReference type="ARBA" id="ARBA00022692"/>
    </source>
</evidence>
<comment type="subcellular location">
    <subcellularLocation>
        <location evidence="1">Endoplasmic reticulum membrane</location>
        <topology evidence="1">Multi-pass membrane protein</topology>
    </subcellularLocation>
</comment>
<evidence type="ECO:0000256" key="1">
    <source>
        <dbReference type="ARBA" id="ARBA00004477"/>
    </source>
</evidence>
<evidence type="ECO:0008006" key="14">
    <source>
        <dbReference type="Google" id="ProtNLM"/>
    </source>
</evidence>
<keyword evidence="4" id="KW-0328">Glycosyltransferase</keyword>
<evidence type="ECO:0000256" key="11">
    <source>
        <dbReference type="SAM" id="Phobius"/>
    </source>
</evidence>
<comment type="caution">
    <text evidence="12">The sequence shown here is derived from an EMBL/GenBank/DDBJ whole genome shotgun (WGS) entry which is preliminary data.</text>
</comment>
<feature type="transmembrane region" description="Helical" evidence="11">
    <location>
        <begin position="337"/>
        <end position="356"/>
    </location>
</feature>
<dbReference type="PANTHER" id="PTHR12468:SF2">
    <property type="entry name" value="GPI MANNOSYLTRANSFERASE 2"/>
    <property type="match status" value="1"/>
</dbReference>
<feature type="transmembrane region" description="Helical" evidence="11">
    <location>
        <begin position="363"/>
        <end position="382"/>
    </location>
</feature>
<keyword evidence="9 11" id="KW-0472">Membrane</keyword>
<dbReference type="PANTHER" id="PTHR12468">
    <property type="entry name" value="GPI MANNOSYLTRANSFERASE 2"/>
    <property type="match status" value="1"/>
</dbReference>
<comment type="pathway">
    <text evidence="2">Glycolipid biosynthesis; glycosylphosphatidylinositol-anchor biosynthesis.</text>
</comment>
<evidence type="ECO:0000256" key="4">
    <source>
        <dbReference type="ARBA" id="ARBA00022676"/>
    </source>
</evidence>
<keyword evidence="13" id="KW-1185">Reference proteome</keyword>
<evidence type="ECO:0000256" key="7">
    <source>
        <dbReference type="ARBA" id="ARBA00022824"/>
    </source>
</evidence>
<name>A0ABT3TMD7_9ACTN</name>
<feature type="transmembrane region" description="Helical" evidence="11">
    <location>
        <begin position="186"/>
        <end position="205"/>
    </location>
</feature>
<evidence type="ECO:0000256" key="5">
    <source>
        <dbReference type="ARBA" id="ARBA00022679"/>
    </source>
</evidence>
<keyword evidence="3" id="KW-0337">GPI-anchor biosynthesis</keyword>
<sequence>MTEPYAPPSRHAPPPGTAKAPPHAGLSARLRRRPVTIRFDRREAHLATGVYVAVSLVGFAVLLVLAHRLGHPPESVLRRWDSGNYLGIAEHGYPSEIRYLPDGTPRWSRLAFFPLLPALVRATHLFTGLAFPWAGVVVVWVCGALAAAGIHTLVRSLAGRAVGFACVALWTCSPYAFALWVPYSEAVFSAALFWCLVALVARRWVTAGVLCMVAGLVRPTTMVLVGVIAFAALRALWERRASWAPDALRPLAALALAPVGLCVSWLYIGSRVGRVDGWFEAERAWGQSFDFGAGKLVFLEQVARFHEFDIRQAVVLAVILLTAVALTALVLDRSVPWPLVLAAAGVYVLMLGTPGSPYSSPRFILPVLPLLLIPVARGVAPAQPLVRWSLYGCGAVFSGWYAVGLLLVFRKSP</sequence>